<proteinExistence type="predicted"/>
<evidence type="ECO:0000313" key="2">
    <source>
        <dbReference type="EMBL" id="MCQ4084112.1"/>
    </source>
</evidence>
<protein>
    <submittedName>
        <fullName evidence="2">Uncharacterized protein</fullName>
    </submittedName>
</protein>
<evidence type="ECO:0000256" key="1">
    <source>
        <dbReference type="SAM" id="MobiDB-lite"/>
    </source>
</evidence>
<gene>
    <name evidence="2" type="ORF">NGB36_26940</name>
</gene>
<sequence length="75" mass="7253">MTRGETRTAARRDELRTAALASGAGVVAATGIAAGISACTSSSTSRPGGAQSSAASTAASASRAAAPKVVKAQRY</sequence>
<keyword evidence="3" id="KW-1185">Reference proteome</keyword>
<reference evidence="2" key="1">
    <citation type="submission" date="2022-06" db="EMBL/GenBank/DDBJ databases">
        <title>Draft genome sequence of Streptomyces sp. RB6PN25 isolated from peat swamp forest in Thailand.</title>
        <authorList>
            <person name="Duangmal K."/>
            <person name="Klaysubun C."/>
        </authorList>
    </citation>
    <scope>NUCLEOTIDE SEQUENCE</scope>
    <source>
        <strain evidence="2">RB6PN25</strain>
    </source>
</reference>
<organism evidence="2 3">
    <name type="scientific">Streptomyces humicola</name>
    <dbReference type="NCBI Taxonomy" id="2953240"/>
    <lineage>
        <taxon>Bacteria</taxon>
        <taxon>Bacillati</taxon>
        <taxon>Actinomycetota</taxon>
        <taxon>Actinomycetes</taxon>
        <taxon>Kitasatosporales</taxon>
        <taxon>Streptomycetaceae</taxon>
        <taxon>Streptomyces</taxon>
    </lineage>
</organism>
<dbReference type="EMBL" id="JANFNG010000030">
    <property type="protein sequence ID" value="MCQ4084112.1"/>
    <property type="molecule type" value="Genomic_DNA"/>
</dbReference>
<accession>A0ABT1Q5Q2</accession>
<feature type="compositionally biased region" description="Low complexity" evidence="1">
    <location>
        <begin position="50"/>
        <end position="66"/>
    </location>
</feature>
<feature type="region of interest" description="Disordered" evidence="1">
    <location>
        <begin position="38"/>
        <end position="75"/>
    </location>
</feature>
<evidence type="ECO:0000313" key="3">
    <source>
        <dbReference type="Proteomes" id="UP001057702"/>
    </source>
</evidence>
<name>A0ABT1Q5Q2_9ACTN</name>
<dbReference type="Proteomes" id="UP001057702">
    <property type="component" value="Unassembled WGS sequence"/>
</dbReference>
<comment type="caution">
    <text evidence="2">The sequence shown here is derived from an EMBL/GenBank/DDBJ whole genome shotgun (WGS) entry which is preliminary data.</text>
</comment>
<dbReference type="RefSeq" id="WP_255923155.1">
    <property type="nucleotide sequence ID" value="NZ_JANFNG010000030.1"/>
</dbReference>